<organism evidence="3 4">
    <name type="scientific">Corallococcus terminator</name>
    <dbReference type="NCBI Taxonomy" id="2316733"/>
    <lineage>
        <taxon>Bacteria</taxon>
        <taxon>Pseudomonadati</taxon>
        <taxon>Myxococcota</taxon>
        <taxon>Myxococcia</taxon>
        <taxon>Myxococcales</taxon>
        <taxon>Cystobacterineae</taxon>
        <taxon>Myxococcaceae</taxon>
        <taxon>Corallococcus</taxon>
    </lineage>
</organism>
<dbReference type="InterPro" id="IPR032789">
    <property type="entry name" value="T2SS-T3SS_pil_N"/>
</dbReference>
<name>A0A3A8HD25_9BACT</name>
<sequence length="146" mass="15398">MTRDIGDVGCARMRRWGSSGVHRRHLKGRTMSSRFTLLTLAALVLACVPVGAKEPSKATKESAKRVAQEKADAPSANETLTLKKGAKRTLTVPGLSRVALGDPTIADVETTGADGVQVSGLAVGKTTLIVWDNAGKRRTYLIDVGG</sequence>
<keyword evidence="4" id="KW-1185">Reference proteome</keyword>
<accession>A0A3A8HD25</accession>
<dbReference type="EMBL" id="RAVZ01000614">
    <property type="protein sequence ID" value="RKG68216.1"/>
    <property type="molecule type" value="Genomic_DNA"/>
</dbReference>
<dbReference type="AlphaFoldDB" id="A0A3A8HD25"/>
<evidence type="ECO:0000313" key="4">
    <source>
        <dbReference type="Proteomes" id="UP000268094"/>
    </source>
</evidence>
<dbReference type="Pfam" id="PF13629">
    <property type="entry name" value="T2SS-T3SS_pil_N"/>
    <property type="match status" value="1"/>
</dbReference>
<evidence type="ECO:0000313" key="3">
    <source>
        <dbReference type="EMBL" id="RKG68216.1"/>
    </source>
</evidence>
<proteinExistence type="predicted"/>
<feature type="domain" description="Pilus formation protein N-terminal" evidence="2">
    <location>
        <begin position="77"/>
        <end position="144"/>
    </location>
</feature>
<feature type="region of interest" description="Disordered" evidence="1">
    <location>
        <begin position="53"/>
        <end position="84"/>
    </location>
</feature>
<evidence type="ECO:0000256" key="1">
    <source>
        <dbReference type="SAM" id="MobiDB-lite"/>
    </source>
</evidence>
<evidence type="ECO:0000259" key="2">
    <source>
        <dbReference type="Pfam" id="PF13629"/>
    </source>
</evidence>
<dbReference type="Proteomes" id="UP000268094">
    <property type="component" value="Unassembled WGS sequence"/>
</dbReference>
<gene>
    <name evidence="3" type="ORF">D7V88_40755</name>
</gene>
<feature type="compositionally biased region" description="Basic and acidic residues" evidence="1">
    <location>
        <begin position="54"/>
        <end position="72"/>
    </location>
</feature>
<protein>
    <recommendedName>
        <fullName evidence="2">Pilus formation protein N-terminal domain-containing protein</fullName>
    </recommendedName>
</protein>
<comment type="caution">
    <text evidence="3">The sequence shown here is derived from an EMBL/GenBank/DDBJ whole genome shotgun (WGS) entry which is preliminary data.</text>
</comment>
<reference evidence="4" key="1">
    <citation type="submission" date="2018-09" db="EMBL/GenBank/DDBJ databases">
        <authorList>
            <person name="Livingstone P.G."/>
            <person name="Whitworth D.E."/>
        </authorList>
    </citation>
    <scope>NUCLEOTIDE SEQUENCE [LARGE SCALE GENOMIC DNA]</scope>
    <source>
        <strain evidence="4">CA054A</strain>
    </source>
</reference>